<keyword evidence="3" id="KW-0813">Transport</keyword>
<dbReference type="InterPro" id="IPR051535">
    <property type="entry name" value="Siderophore_ABC-ATPase"/>
</dbReference>
<dbReference type="InterPro" id="IPR027417">
    <property type="entry name" value="P-loop_NTPase"/>
</dbReference>
<keyword evidence="6" id="KW-0547">Nucleotide-binding</keyword>
<dbReference type="PROSITE" id="PS50893">
    <property type="entry name" value="ABC_TRANSPORTER_2"/>
    <property type="match status" value="1"/>
</dbReference>
<dbReference type="GO" id="GO:0006826">
    <property type="term" value="P:iron ion transport"/>
    <property type="evidence" value="ECO:0007669"/>
    <property type="project" value="UniProtKB-KW"/>
</dbReference>
<organism evidence="13">
    <name type="scientific">Halomonas sp. RT37</name>
    <dbReference type="NCBI Taxonomy" id="2950872"/>
    <lineage>
        <taxon>Bacteria</taxon>
        <taxon>Pseudomonadati</taxon>
        <taxon>Pseudomonadota</taxon>
        <taxon>Gammaproteobacteria</taxon>
        <taxon>Oceanospirillales</taxon>
        <taxon>Halomonadaceae</taxon>
        <taxon>Halomonas</taxon>
    </lineage>
</organism>
<evidence type="ECO:0000256" key="8">
    <source>
        <dbReference type="ARBA" id="ARBA00023004"/>
    </source>
</evidence>
<dbReference type="FunFam" id="3.40.50.300:FF:000134">
    <property type="entry name" value="Iron-enterobactin ABC transporter ATP-binding protein"/>
    <property type="match status" value="1"/>
</dbReference>
<evidence type="ECO:0000256" key="4">
    <source>
        <dbReference type="ARBA" id="ARBA00022475"/>
    </source>
</evidence>
<dbReference type="GO" id="GO:0016887">
    <property type="term" value="F:ATP hydrolysis activity"/>
    <property type="evidence" value="ECO:0007669"/>
    <property type="project" value="InterPro"/>
</dbReference>
<dbReference type="Pfam" id="PF00005">
    <property type="entry name" value="ABC_tran"/>
    <property type="match status" value="1"/>
</dbReference>
<evidence type="ECO:0000256" key="9">
    <source>
        <dbReference type="ARBA" id="ARBA00023065"/>
    </source>
</evidence>
<dbReference type="InterPro" id="IPR017871">
    <property type="entry name" value="ABC_transporter-like_CS"/>
</dbReference>
<dbReference type="RefSeq" id="WP_083970345.1">
    <property type="nucleotide sequence ID" value="NZ_CP098827.1"/>
</dbReference>
<evidence type="ECO:0000256" key="7">
    <source>
        <dbReference type="ARBA" id="ARBA00022840"/>
    </source>
</evidence>
<keyword evidence="10" id="KW-0472">Membrane</keyword>
<evidence type="ECO:0000259" key="12">
    <source>
        <dbReference type="PROSITE" id="PS50893"/>
    </source>
</evidence>
<dbReference type="SMART" id="SM00382">
    <property type="entry name" value="AAA"/>
    <property type="match status" value="1"/>
</dbReference>
<evidence type="ECO:0000313" key="13">
    <source>
        <dbReference type="EMBL" id="XBO70092.1"/>
    </source>
</evidence>
<comment type="subcellular location">
    <subcellularLocation>
        <location evidence="1">Cell membrane</location>
        <topology evidence="1">Peripheral membrane protein</topology>
    </subcellularLocation>
</comment>
<comment type="similarity">
    <text evidence="2">Belongs to the ABC transporter superfamily.</text>
</comment>
<keyword evidence="5" id="KW-0410">Iron transport</keyword>
<dbReference type="PANTHER" id="PTHR42771">
    <property type="entry name" value="IRON(3+)-HYDROXAMATE IMPORT ATP-BINDING PROTEIN FHUC"/>
    <property type="match status" value="1"/>
</dbReference>
<evidence type="ECO:0000256" key="10">
    <source>
        <dbReference type="ARBA" id="ARBA00023136"/>
    </source>
</evidence>
<evidence type="ECO:0000256" key="3">
    <source>
        <dbReference type="ARBA" id="ARBA00022448"/>
    </source>
</evidence>
<dbReference type="Gene3D" id="3.40.50.300">
    <property type="entry name" value="P-loop containing nucleotide triphosphate hydrolases"/>
    <property type="match status" value="1"/>
</dbReference>
<dbReference type="InterPro" id="IPR003593">
    <property type="entry name" value="AAA+_ATPase"/>
</dbReference>
<keyword evidence="4" id="KW-1003">Cell membrane</keyword>
<dbReference type="GO" id="GO:0005524">
    <property type="term" value="F:ATP binding"/>
    <property type="evidence" value="ECO:0007669"/>
    <property type="project" value="UniProtKB-KW"/>
</dbReference>
<evidence type="ECO:0000256" key="11">
    <source>
        <dbReference type="SAM" id="MobiDB-lite"/>
    </source>
</evidence>
<gene>
    <name evidence="13" type="ORF">NFG58_15900</name>
</gene>
<keyword evidence="7 13" id="KW-0067">ATP-binding</keyword>
<dbReference type="AlphaFoldDB" id="A0AAU7KF50"/>
<dbReference type="EMBL" id="CP098827">
    <property type="protein sequence ID" value="XBO70092.1"/>
    <property type="molecule type" value="Genomic_DNA"/>
</dbReference>
<proteinExistence type="inferred from homology"/>
<feature type="domain" description="ABC transporter" evidence="12">
    <location>
        <begin position="35"/>
        <end position="270"/>
    </location>
</feature>
<keyword evidence="9" id="KW-0406">Ion transport</keyword>
<dbReference type="GO" id="GO:0005886">
    <property type="term" value="C:plasma membrane"/>
    <property type="evidence" value="ECO:0007669"/>
    <property type="project" value="UniProtKB-SubCell"/>
</dbReference>
<protein>
    <submittedName>
        <fullName evidence="13">ABC transporter ATP-binding protein</fullName>
    </submittedName>
</protein>
<dbReference type="PROSITE" id="PS00211">
    <property type="entry name" value="ABC_TRANSPORTER_1"/>
    <property type="match status" value="1"/>
</dbReference>
<evidence type="ECO:0000256" key="1">
    <source>
        <dbReference type="ARBA" id="ARBA00004202"/>
    </source>
</evidence>
<dbReference type="CDD" id="cd03214">
    <property type="entry name" value="ABC_Iron-Siderophores_B12_Hemin"/>
    <property type="match status" value="1"/>
</dbReference>
<dbReference type="InterPro" id="IPR003439">
    <property type="entry name" value="ABC_transporter-like_ATP-bd"/>
</dbReference>
<reference evidence="13" key="1">
    <citation type="submission" date="2022-06" db="EMBL/GenBank/DDBJ databases">
        <title>A novel DMS-producing enzyme.</title>
        <authorList>
            <person name="Zhang Y."/>
        </authorList>
    </citation>
    <scope>NUCLEOTIDE SEQUENCE</scope>
    <source>
        <strain evidence="13">RT37</strain>
    </source>
</reference>
<dbReference type="PANTHER" id="PTHR42771:SF2">
    <property type="entry name" value="IRON(3+)-HYDROXAMATE IMPORT ATP-BINDING PROTEIN FHUC"/>
    <property type="match status" value="1"/>
</dbReference>
<name>A0AAU7KF50_9GAMM</name>
<evidence type="ECO:0000256" key="5">
    <source>
        <dbReference type="ARBA" id="ARBA00022496"/>
    </source>
</evidence>
<keyword evidence="8" id="KW-0408">Iron</keyword>
<feature type="region of interest" description="Disordered" evidence="11">
    <location>
        <begin position="1"/>
        <end position="30"/>
    </location>
</feature>
<evidence type="ECO:0000256" key="2">
    <source>
        <dbReference type="ARBA" id="ARBA00005417"/>
    </source>
</evidence>
<evidence type="ECO:0000256" key="6">
    <source>
        <dbReference type="ARBA" id="ARBA00022741"/>
    </source>
</evidence>
<dbReference type="SUPFAM" id="SSF52540">
    <property type="entry name" value="P-loop containing nucleoside triphosphate hydrolases"/>
    <property type="match status" value="1"/>
</dbReference>
<sequence>MSLTLSSRSDGIPRAEVASHPDSGQQRDTAVPHPYVVEDLVLCHGRHKVIDGLDLTIPRGKLTAIVGPNGCGKSTLLAGLSRLHAPSGGRVWLEGQDLKRFAARKLARCIALLPQEASAPEGLSVSDLIRFGRQPHQAWYRQWSEEDQAVVARAIAAAGLEDLAERALDTLSGGQRQRAWIAMTIAQQTPIILLDEPTSALDLGHQLEVFELLHRLVERGRTVIMVVHDLSSACRYADHLVAMRDGRLVAEGEPEKVVTPALVRQLYDVDCSLVEDPLTGKPLLAGLSRRA</sequence>
<accession>A0AAU7KF50</accession>